<name>A0A9D1NTZ4_9FIRM</name>
<feature type="domain" description="AB hydrolase-1" evidence="1">
    <location>
        <begin position="24"/>
        <end position="244"/>
    </location>
</feature>
<dbReference type="InterPro" id="IPR029058">
    <property type="entry name" value="AB_hydrolase_fold"/>
</dbReference>
<protein>
    <submittedName>
        <fullName evidence="2">Alpha/beta hydrolase</fullName>
    </submittedName>
</protein>
<proteinExistence type="predicted"/>
<dbReference type="PANTHER" id="PTHR43798">
    <property type="entry name" value="MONOACYLGLYCEROL LIPASE"/>
    <property type="match status" value="1"/>
</dbReference>
<dbReference type="GO" id="GO:0046464">
    <property type="term" value="P:acylglycerol catabolic process"/>
    <property type="evidence" value="ECO:0007669"/>
    <property type="project" value="TreeGrafter"/>
</dbReference>
<dbReference type="InterPro" id="IPR000073">
    <property type="entry name" value="AB_hydrolase_1"/>
</dbReference>
<organism evidence="2 3">
    <name type="scientific">Candidatus Pullilachnospira stercoravium</name>
    <dbReference type="NCBI Taxonomy" id="2840913"/>
    <lineage>
        <taxon>Bacteria</taxon>
        <taxon>Bacillati</taxon>
        <taxon>Bacillota</taxon>
        <taxon>Clostridia</taxon>
        <taxon>Lachnospirales</taxon>
        <taxon>Lachnospiraceae</taxon>
        <taxon>Lachnospiraceae incertae sedis</taxon>
        <taxon>Candidatus Pullilachnospira</taxon>
    </lineage>
</organism>
<dbReference type="Pfam" id="PF12697">
    <property type="entry name" value="Abhydrolase_6"/>
    <property type="match status" value="1"/>
</dbReference>
<reference evidence="2" key="2">
    <citation type="journal article" date="2021" name="PeerJ">
        <title>Extensive microbial diversity within the chicken gut microbiome revealed by metagenomics and culture.</title>
        <authorList>
            <person name="Gilroy R."/>
            <person name="Ravi A."/>
            <person name="Getino M."/>
            <person name="Pursley I."/>
            <person name="Horton D.L."/>
            <person name="Alikhan N.F."/>
            <person name="Baker D."/>
            <person name="Gharbi K."/>
            <person name="Hall N."/>
            <person name="Watson M."/>
            <person name="Adriaenssens E.M."/>
            <person name="Foster-Nyarko E."/>
            <person name="Jarju S."/>
            <person name="Secka A."/>
            <person name="Antonio M."/>
            <person name="Oren A."/>
            <person name="Chaudhuri R.R."/>
            <person name="La Ragione R."/>
            <person name="Hildebrand F."/>
            <person name="Pallen M.J."/>
        </authorList>
    </citation>
    <scope>NUCLEOTIDE SEQUENCE</scope>
    <source>
        <strain evidence="2">ChiBcec2-4451</strain>
    </source>
</reference>
<dbReference type="GO" id="GO:0047372">
    <property type="term" value="F:monoacylglycerol lipase activity"/>
    <property type="evidence" value="ECO:0007669"/>
    <property type="project" value="TreeGrafter"/>
</dbReference>
<dbReference type="InterPro" id="IPR050266">
    <property type="entry name" value="AB_hydrolase_sf"/>
</dbReference>
<evidence type="ECO:0000313" key="3">
    <source>
        <dbReference type="Proteomes" id="UP000886723"/>
    </source>
</evidence>
<reference evidence="2" key="1">
    <citation type="submission" date="2020-10" db="EMBL/GenBank/DDBJ databases">
        <authorList>
            <person name="Gilroy R."/>
        </authorList>
    </citation>
    <scope>NUCLEOTIDE SEQUENCE</scope>
    <source>
        <strain evidence="2">ChiBcec2-4451</strain>
    </source>
</reference>
<dbReference type="EMBL" id="DVON01000151">
    <property type="protein sequence ID" value="HIV12826.1"/>
    <property type="molecule type" value="Genomic_DNA"/>
</dbReference>
<dbReference type="Gene3D" id="3.40.50.1820">
    <property type="entry name" value="alpha/beta hydrolase"/>
    <property type="match status" value="1"/>
</dbReference>
<evidence type="ECO:0000313" key="2">
    <source>
        <dbReference type="EMBL" id="HIV12826.1"/>
    </source>
</evidence>
<keyword evidence="2" id="KW-0378">Hydrolase</keyword>
<dbReference type="GO" id="GO:0016020">
    <property type="term" value="C:membrane"/>
    <property type="evidence" value="ECO:0007669"/>
    <property type="project" value="TreeGrafter"/>
</dbReference>
<accession>A0A9D1NTZ4</accession>
<evidence type="ECO:0000259" key="1">
    <source>
        <dbReference type="Pfam" id="PF12697"/>
    </source>
</evidence>
<gene>
    <name evidence="2" type="ORF">IAA63_06775</name>
</gene>
<comment type="caution">
    <text evidence="2">The sequence shown here is derived from an EMBL/GenBank/DDBJ whole genome shotgun (WGS) entry which is preliminary data.</text>
</comment>
<dbReference type="SUPFAM" id="SSF53474">
    <property type="entry name" value="alpha/beta-Hydrolases"/>
    <property type="match status" value="1"/>
</dbReference>
<dbReference type="PANTHER" id="PTHR43798:SF33">
    <property type="entry name" value="HYDROLASE, PUTATIVE (AFU_ORTHOLOGUE AFUA_2G14860)-RELATED"/>
    <property type="match status" value="1"/>
</dbReference>
<sequence length="252" mass="28790">MSYFIYQNQKIYYKITGSPNGKPLIMLHGDTASSVMFELLLPLYQENFQIILMDFLGNGRSDRVEKFPEDLWIAQSRQVIALIEYLEIGKCSLLGTSGGAWTALNAALLRPDLMDKVVADSFDGRSLHKNFAIQLLREREFAKQDLHARQFYEWCQGEDWEHVVDLNTRALTKCAEEEFPLFCRPLESLSVPVLFTGTLKDNMCRQNLEEEYEEMKHLVPNGTIHFFPSGGHPAILTNAEAFARVVTEFLSG</sequence>
<dbReference type="Proteomes" id="UP000886723">
    <property type="component" value="Unassembled WGS sequence"/>
</dbReference>
<dbReference type="AlphaFoldDB" id="A0A9D1NTZ4"/>